<evidence type="ECO:0000313" key="8">
    <source>
        <dbReference type="EMBL" id="KAH7021053.1"/>
    </source>
</evidence>
<keyword evidence="4 7" id="KW-1133">Transmembrane helix</keyword>
<feature type="transmembrane region" description="Helical" evidence="7">
    <location>
        <begin position="210"/>
        <end position="230"/>
    </location>
</feature>
<comment type="subcellular location">
    <subcellularLocation>
        <location evidence="1">Membrane</location>
        <topology evidence="1">Multi-pass membrane protein</topology>
    </subcellularLocation>
</comment>
<dbReference type="GO" id="GO:0022857">
    <property type="term" value="F:transmembrane transporter activity"/>
    <property type="evidence" value="ECO:0007669"/>
    <property type="project" value="InterPro"/>
</dbReference>
<feature type="transmembrane region" description="Helical" evidence="7">
    <location>
        <begin position="321"/>
        <end position="338"/>
    </location>
</feature>
<dbReference type="EMBL" id="JAGTJQ010000010">
    <property type="protein sequence ID" value="KAH7021053.1"/>
    <property type="molecule type" value="Genomic_DNA"/>
</dbReference>
<dbReference type="PANTHER" id="PTHR43791:SF36">
    <property type="entry name" value="TRANSPORTER, PUTATIVE (AFU_ORTHOLOGUE AFUA_6G08340)-RELATED"/>
    <property type="match status" value="1"/>
</dbReference>
<dbReference type="PANTHER" id="PTHR43791">
    <property type="entry name" value="PERMEASE-RELATED"/>
    <property type="match status" value="1"/>
</dbReference>
<sequence>MPDSITHEAASIEKHVRPISQPDTEPHVDVELHPGLDPDQERRVRRKIDWNLMPMVMGLYLVAILDRSNIGNARTAGMATDLGFDDAHYQWLLTIFYIPYILFEPLAFMWKLVPPHMWAAGCVLIWGISSTLQAAAFSWSGLMACRFFLAAAEAAYGPGIPYLLSFFYKRRELGLRCAIFFSAAPLANTFAGALAYGITSGHTKIASWRLLFLVEGLPSILMAVVAYGFMPDSADTARFLSPEEREIAKFRAIQQTGQEGRSRIGNVQLKEVFASLGDLKTWIPPLMYFCINVSFSSLPVFLPDIIYHMGFSSVDAQGLTAPPYLLAFFLCLGTTYIADRTGQRGIMIASVSVIGGAGYIVLGVCTSVAARYVGVFLAAAGMFPAIANILPWSINNQGSDSKRGAGITIMNLVGQCGPLLGTRLFPQNEAPYYSRGMYVSAGCLFMTALLALTLRTLLAWENKRFEQRDQALMAAASVGSAARDKTSTVRLVGVENEGFGFLNVL</sequence>
<dbReference type="Gene3D" id="1.20.1250.20">
    <property type="entry name" value="MFS general substrate transporter like domains"/>
    <property type="match status" value="2"/>
</dbReference>
<feature type="transmembrane region" description="Helical" evidence="7">
    <location>
        <begin position="175"/>
        <end position="198"/>
    </location>
</feature>
<dbReference type="InterPro" id="IPR036259">
    <property type="entry name" value="MFS_trans_sf"/>
</dbReference>
<evidence type="ECO:0000313" key="9">
    <source>
        <dbReference type="Proteomes" id="UP000756346"/>
    </source>
</evidence>
<feature type="transmembrane region" description="Helical" evidence="7">
    <location>
        <begin position="375"/>
        <end position="394"/>
    </location>
</feature>
<dbReference type="InterPro" id="IPR011701">
    <property type="entry name" value="MFS"/>
</dbReference>
<keyword evidence="3 7" id="KW-0812">Transmembrane</keyword>
<evidence type="ECO:0000256" key="6">
    <source>
        <dbReference type="SAM" id="MobiDB-lite"/>
    </source>
</evidence>
<protein>
    <submittedName>
        <fullName evidence="8">Major facilitator superfamily transporter</fullName>
    </submittedName>
</protein>
<feature type="region of interest" description="Disordered" evidence="6">
    <location>
        <begin position="15"/>
        <end position="36"/>
    </location>
</feature>
<dbReference type="GeneID" id="70190072"/>
<dbReference type="RefSeq" id="XP_046007254.1">
    <property type="nucleotide sequence ID" value="XM_046160526.1"/>
</dbReference>
<feature type="transmembrane region" description="Helical" evidence="7">
    <location>
        <begin position="50"/>
        <end position="68"/>
    </location>
</feature>
<feature type="transmembrane region" description="Helical" evidence="7">
    <location>
        <begin position="88"/>
        <end position="110"/>
    </location>
</feature>
<gene>
    <name evidence="8" type="ORF">B0I36DRAFT_377089</name>
</gene>
<evidence type="ECO:0000256" key="7">
    <source>
        <dbReference type="SAM" id="Phobius"/>
    </source>
</evidence>
<keyword evidence="9" id="KW-1185">Reference proteome</keyword>
<feature type="transmembrane region" description="Helical" evidence="7">
    <location>
        <begin position="147"/>
        <end position="168"/>
    </location>
</feature>
<feature type="transmembrane region" description="Helical" evidence="7">
    <location>
        <begin position="345"/>
        <end position="369"/>
    </location>
</feature>
<evidence type="ECO:0000256" key="5">
    <source>
        <dbReference type="ARBA" id="ARBA00023136"/>
    </source>
</evidence>
<dbReference type="AlphaFoldDB" id="A0A9P8XYU3"/>
<feature type="transmembrane region" description="Helical" evidence="7">
    <location>
        <begin position="117"/>
        <end position="141"/>
    </location>
</feature>
<evidence type="ECO:0000256" key="2">
    <source>
        <dbReference type="ARBA" id="ARBA00022448"/>
    </source>
</evidence>
<evidence type="ECO:0000256" key="4">
    <source>
        <dbReference type="ARBA" id="ARBA00022989"/>
    </source>
</evidence>
<keyword evidence="2" id="KW-0813">Transport</keyword>
<organism evidence="8 9">
    <name type="scientific">Microdochium trichocladiopsis</name>
    <dbReference type="NCBI Taxonomy" id="1682393"/>
    <lineage>
        <taxon>Eukaryota</taxon>
        <taxon>Fungi</taxon>
        <taxon>Dikarya</taxon>
        <taxon>Ascomycota</taxon>
        <taxon>Pezizomycotina</taxon>
        <taxon>Sordariomycetes</taxon>
        <taxon>Xylariomycetidae</taxon>
        <taxon>Xylariales</taxon>
        <taxon>Microdochiaceae</taxon>
        <taxon>Microdochium</taxon>
    </lineage>
</organism>
<dbReference type="FunFam" id="1.20.1250.20:FF:000018">
    <property type="entry name" value="MFS transporter permease"/>
    <property type="match status" value="1"/>
</dbReference>
<dbReference type="Pfam" id="PF07690">
    <property type="entry name" value="MFS_1"/>
    <property type="match status" value="1"/>
</dbReference>
<dbReference type="SUPFAM" id="SSF103473">
    <property type="entry name" value="MFS general substrate transporter"/>
    <property type="match status" value="1"/>
</dbReference>
<evidence type="ECO:0000256" key="1">
    <source>
        <dbReference type="ARBA" id="ARBA00004141"/>
    </source>
</evidence>
<feature type="transmembrane region" description="Helical" evidence="7">
    <location>
        <begin position="437"/>
        <end position="458"/>
    </location>
</feature>
<dbReference type="GO" id="GO:0016020">
    <property type="term" value="C:membrane"/>
    <property type="evidence" value="ECO:0007669"/>
    <property type="project" value="UniProtKB-SubCell"/>
</dbReference>
<dbReference type="FunFam" id="1.20.1250.20:FF:000013">
    <property type="entry name" value="MFS general substrate transporter"/>
    <property type="match status" value="1"/>
</dbReference>
<name>A0A9P8XYU3_9PEZI</name>
<feature type="transmembrane region" description="Helical" evidence="7">
    <location>
        <begin position="286"/>
        <end position="309"/>
    </location>
</feature>
<dbReference type="Proteomes" id="UP000756346">
    <property type="component" value="Unassembled WGS sequence"/>
</dbReference>
<evidence type="ECO:0000256" key="3">
    <source>
        <dbReference type="ARBA" id="ARBA00022692"/>
    </source>
</evidence>
<feature type="compositionally biased region" description="Basic and acidic residues" evidence="6">
    <location>
        <begin position="24"/>
        <end position="36"/>
    </location>
</feature>
<dbReference type="OrthoDB" id="2985014at2759"/>
<proteinExistence type="predicted"/>
<accession>A0A9P8XYU3</accession>
<comment type="caution">
    <text evidence="8">The sequence shown here is derived from an EMBL/GenBank/DDBJ whole genome shotgun (WGS) entry which is preliminary data.</text>
</comment>
<keyword evidence="5 7" id="KW-0472">Membrane</keyword>
<reference evidence="8" key="1">
    <citation type="journal article" date="2021" name="Nat. Commun.">
        <title>Genetic determinants of endophytism in the Arabidopsis root mycobiome.</title>
        <authorList>
            <person name="Mesny F."/>
            <person name="Miyauchi S."/>
            <person name="Thiergart T."/>
            <person name="Pickel B."/>
            <person name="Atanasova L."/>
            <person name="Karlsson M."/>
            <person name="Huettel B."/>
            <person name="Barry K.W."/>
            <person name="Haridas S."/>
            <person name="Chen C."/>
            <person name="Bauer D."/>
            <person name="Andreopoulos W."/>
            <person name="Pangilinan J."/>
            <person name="LaButti K."/>
            <person name="Riley R."/>
            <person name="Lipzen A."/>
            <person name="Clum A."/>
            <person name="Drula E."/>
            <person name="Henrissat B."/>
            <person name="Kohler A."/>
            <person name="Grigoriev I.V."/>
            <person name="Martin F.M."/>
            <person name="Hacquard S."/>
        </authorList>
    </citation>
    <scope>NUCLEOTIDE SEQUENCE</scope>
    <source>
        <strain evidence="8">MPI-CAGE-CH-0230</strain>
    </source>
</reference>